<comment type="subcellular location">
    <subcellularLocation>
        <location evidence="1">Mitochondrion</location>
    </subcellularLocation>
</comment>
<dbReference type="EMBL" id="HBUF01351905">
    <property type="protein sequence ID" value="CAG6714527.1"/>
    <property type="molecule type" value="Transcribed_RNA"/>
</dbReference>
<dbReference type="EMBL" id="HBUF01292373">
    <property type="protein sequence ID" value="CAG6689493.1"/>
    <property type="molecule type" value="Transcribed_RNA"/>
</dbReference>
<sequence>MSLQRLFQHNLRLTFLTRSYSSSVLPPTKSGTNEKPTQTTSPPLNALEKETTNIPETPDRDLFDRTKVSKAMRAYLKRAQDYTEFIEEEKHSFEVGRRHLANMMGCNPETFTQKDINKAIAYLMPSGLYDKKAHPFMRDPMEVFPPKKEAEFDNLGRPHHFLFYTGKPNLYQLFHNTNEMIRKLNQMEDEDFRNPKAQNSASEAARELYLTNTEWLSKQALERIMCEPLSEDEYRQFKVVMDRLSKHKYAYLQEDFVFTYRQPKVIKTMNFDPEEPQVNEQGIKYVTTLNCPRKNARADVQVYYPGTGKITINGKHYFDYFTETIDREQIMFPLIFADMLNKVDIVADVREGGHSGQAGAIRWGISWGMRNFVSEEMRERMRLAGLLTRDFRRRERKKPGQARARKKFTWKKR</sequence>
<dbReference type="EMBL" id="HBUF01351904">
    <property type="protein sequence ID" value="CAG6714525.1"/>
    <property type="molecule type" value="Transcribed_RNA"/>
</dbReference>
<keyword evidence="3" id="KW-0809">Transit peptide</keyword>
<comment type="similarity">
    <text evidence="2">Belongs to the universal ribosomal protein uS9 family.</text>
</comment>
<evidence type="ECO:0000256" key="5">
    <source>
        <dbReference type="ARBA" id="ARBA00023128"/>
    </source>
</evidence>
<evidence type="ECO:0000256" key="4">
    <source>
        <dbReference type="ARBA" id="ARBA00022980"/>
    </source>
</evidence>
<organism evidence="10">
    <name type="scientific">Cacopsylla melanoneura</name>
    <dbReference type="NCBI Taxonomy" id="428564"/>
    <lineage>
        <taxon>Eukaryota</taxon>
        <taxon>Metazoa</taxon>
        <taxon>Ecdysozoa</taxon>
        <taxon>Arthropoda</taxon>
        <taxon>Hexapoda</taxon>
        <taxon>Insecta</taxon>
        <taxon>Pterygota</taxon>
        <taxon>Neoptera</taxon>
        <taxon>Paraneoptera</taxon>
        <taxon>Hemiptera</taxon>
        <taxon>Sternorrhyncha</taxon>
        <taxon>Psylloidea</taxon>
        <taxon>Psyllidae</taxon>
        <taxon>Psyllinae</taxon>
        <taxon>Cacopsylla</taxon>
    </lineage>
</organism>
<evidence type="ECO:0000256" key="6">
    <source>
        <dbReference type="ARBA" id="ARBA00023274"/>
    </source>
</evidence>
<dbReference type="PANTHER" id="PTHR21569">
    <property type="entry name" value="RIBOSOMAL PROTEIN S9"/>
    <property type="match status" value="1"/>
</dbReference>
<dbReference type="EMBL" id="HBUF01067817">
    <property type="protein sequence ID" value="CAG6628305.1"/>
    <property type="molecule type" value="Transcribed_RNA"/>
</dbReference>
<proteinExistence type="inferred from homology"/>
<dbReference type="PANTHER" id="PTHR21569:SF1">
    <property type="entry name" value="SMALL RIBOSOMAL SUBUNIT PROTEIN US9M"/>
    <property type="match status" value="1"/>
</dbReference>
<feature type="compositionally biased region" description="Polar residues" evidence="9">
    <location>
        <begin position="22"/>
        <end position="43"/>
    </location>
</feature>
<dbReference type="GO" id="GO:0005743">
    <property type="term" value="C:mitochondrial inner membrane"/>
    <property type="evidence" value="ECO:0007669"/>
    <property type="project" value="UniProtKB-ARBA"/>
</dbReference>
<dbReference type="GO" id="GO:0006412">
    <property type="term" value="P:translation"/>
    <property type="evidence" value="ECO:0007669"/>
    <property type="project" value="InterPro"/>
</dbReference>
<keyword evidence="5" id="KW-0496">Mitochondrion</keyword>
<dbReference type="EMBL" id="HBUF01510269">
    <property type="protein sequence ID" value="CAG6746524.1"/>
    <property type="molecule type" value="Transcribed_RNA"/>
</dbReference>
<evidence type="ECO:0000256" key="1">
    <source>
        <dbReference type="ARBA" id="ARBA00004173"/>
    </source>
</evidence>
<dbReference type="Gene3D" id="3.30.230.10">
    <property type="match status" value="1"/>
</dbReference>
<name>A0A8D8ZFL7_9HEMI</name>
<protein>
    <recommendedName>
        <fullName evidence="7">Small ribosomal subunit protein uS9m</fullName>
    </recommendedName>
    <alternativeName>
        <fullName evidence="8">28S ribosomal protein S9, mitochondrial</fullName>
    </alternativeName>
</protein>
<keyword evidence="4 10" id="KW-0689">Ribosomal protein</keyword>
<dbReference type="EMBL" id="HBUF01292374">
    <property type="protein sequence ID" value="CAG6689494.1"/>
    <property type="molecule type" value="Transcribed_RNA"/>
</dbReference>
<keyword evidence="6" id="KW-0687">Ribonucleoprotein</keyword>
<dbReference type="GO" id="GO:0003723">
    <property type="term" value="F:RNA binding"/>
    <property type="evidence" value="ECO:0007669"/>
    <property type="project" value="TreeGrafter"/>
</dbReference>
<evidence type="ECO:0000313" key="10">
    <source>
        <dbReference type="EMBL" id="CAG6746522.1"/>
    </source>
</evidence>
<dbReference type="EMBL" id="HBUF01510265">
    <property type="protein sequence ID" value="CAG6746516.1"/>
    <property type="molecule type" value="Transcribed_RNA"/>
</dbReference>
<dbReference type="EMBL" id="HBUF01067816">
    <property type="protein sequence ID" value="CAG6628302.1"/>
    <property type="molecule type" value="Transcribed_RNA"/>
</dbReference>
<evidence type="ECO:0000256" key="3">
    <source>
        <dbReference type="ARBA" id="ARBA00022946"/>
    </source>
</evidence>
<dbReference type="InterPro" id="IPR020568">
    <property type="entry name" value="Ribosomal_Su5_D2-typ_SF"/>
</dbReference>
<feature type="region of interest" description="Disordered" evidence="9">
    <location>
        <begin position="22"/>
        <end position="45"/>
    </location>
</feature>
<dbReference type="GO" id="GO:0005763">
    <property type="term" value="C:mitochondrial small ribosomal subunit"/>
    <property type="evidence" value="ECO:0007669"/>
    <property type="project" value="TreeGrafter"/>
</dbReference>
<dbReference type="EMBL" id="HBUF01067818">
    <property type="protein sequence ID" value="CAG6628308.1"/>
    <property type="molecule type" value="Transcribed_RNA"/>
</dbReference>
<dbReference type="SUPFAM" id="SSF54211">
    <property type="entry name" value="Ribosomal protein S5 domain 2-like"/>
    <property type="match status" value="1"/>
</dbReference>
<dbReference type="GO" id="GO:0003735">
    <property type="term" value="F:structural constituent of ribosome"/>
    <property type="evidence" value="ECO:0007669"/>
    <property type="project" value="InterPro"/>
</dbReference>
<evidence type="ECO:0000256" key="2">
    <source>
        <dbReference type="ARBA" id="ARBA00005251"/>
    </source>
</evidence>
<evidence type="ECO:0000256" key="9">
    <source>
        <dbReference type="SAM" id="MobiDB-lite"/>
    </source>
</evidence>
<reference evidence="10" key="1">
    <citation type="submission" date="2021-05" db="EMBL/GenBank/DDBJ databases">
        <authorList>
            <person name="Alioto T."/>
            <person name="Alioto T."/>
            <person name="Gomez Garrido J."/>
        </authorList>
    </citation>
    <scope>NUCLEOTIDE SEQUENCE</scope>
</reference>
<dbReference type="EMBL" id="HBUF01510268">
    <property type="protein sequence ID" value="CAG6746522.1"/>
    <property type="molecule type" value="Transcribed_RNA"/>
</dbReference>
<accession>A0A8D8ZFL7</accession>
<dbReference type="FunFam" id="3.30.230.10:FF:000035">
    <property type="entry name" value="28S ribosomal protein S9, mitochondrial"/>
    <property type="match status" value="1"/>
</dbReference>
<dbReference type="EMBL" id="HBUF01510266">
    <property type="protein sequence ID" value="CAG6746518.1"/>
    <property type="molecule type" value="Transcribed_RNA"/>
</dbReference>
<dbReference type="EMBL" id="HBUF01510267">
    <property type="protein sequence ID" value="CAG6746520.1"/>
    <property type="molecule type" value="Transcribed_RNA"/>
</dbReference>
<evidence type="ECO:0000256" key="8">
    <source>
        <dbReference type="ARBA" id="ARBA00076042"/>
    </source>
</evidence>
<evidence type="ECO:0000256" key="7">
    <source>
        <dbReference type="ARBA" id="ARBA00039318"/>
    </source>
</evidence>
<dbReference type="Pfam" id="PF00380">
    <property type="entry name" value="Ribosomal_S9"/>
    <property type="match status" value="1"/>
</dbReference>
<dbReference type="InterPro" id="IPR014721">
    <property type="entry name" value="Ribsml_uS5_D2-typ_fold_subgr"/>
</dbReference>
<dbReference type="AlphaFoldDB" id="A0A8D8ZFL7"/>
<dbReference type="EMBL" id="HBUF01510264">
    <property type="protein sequence ID" value="CAG6746514.1"/>
    <property type="molecule type" value="Transcribed_RNA"/>
</dbReference>
<dbReference type="InterPro" id="IPR000754">
    <property type="entry name" value="Ribosomal_uS9"/>
</dbReference>
<feature type="region of interest" description="Disordered" evidence="9">
    <location>
        <begin position="394"/>
        <end position="413"/>
    </location>
</feature>